<proteinExistence type="predicted"/>
<protein>
    <submittedName>
        <fullName evidence="2">Uncharacterized protein</fullName>
    </submittedName>
</protein>
<organism evidence="2 3">
    <name type="scientific">Linum trigynum</name>
    <dbReference type="NCBI Taxonomy" id="586398"/>
    <lineage>
        <taxon>Eukaryota</taxon>
        <taxon>Viridiplantae</taxon>
        <taxon>Streptophyta</taxon>
        <taxon>Embryophyta</taxon>
        <taxon>Tracheophyta</taxon>
        <taxon>Spermatophyta</taxon>
        <taxon>Magnoliopsida</taxon>
        <taxon>eudicotyledons</taxon>
        <taxon>Gunneridae</taxon>
        <taxon>Pentapetalae</taxon>
        <taxon>rosids</taxon>
        <taxon>fabids</taxon>
        <taxon>Malpighiales</taxon>
        <taxon>Linaceae</taxon>
        <taxon>Linum</taxon>
    </lineage>
</organism>
<evidence type="ECO:0000313" key="2">
    <source>
        <dbReference type="EMBL" id="CAL1406195.1"/>
    </source>
</evidence>
<name>A0AAV2G8W0_9ROSI</name>
<evidence type="ECO:0000313" key="3">
    <source>
        <dbReference type="Proteomes" id="UP001497516"/>
    </source>
</evidence>
<dbReference type="AlphaFoldDB" id="A0AAV2G8W0"/>
<sequence length="115" mass="12926">MVAPGHCPAHPSLPFPNRSQKIRRPIPENPRIGSRLQRCEVDHGNAMELERIGICHRHSRALTAHSRAEAFHPQFFVRAFVLISDIETLVSLNNADQEDVKTGEPLQCPEAGLWC</sequence>
<dbReference type="Proteomes" id="UP001497516">
    <property type="component" value="Chromosome 8"/>
</dbReference>
<reference evidence="2 3" key="1">
    <citation type="submission" date="2024-04" db="EMBL/GenBank/DDBJ databases">
        <authorList>
            <person name="Fracassetti M."/>
        </authorList>
    </citation>
    <scope>NUCLEOTIDE SEQUENCE [LARGE SCALE GENOMIC DNA]</scope>
</reference>
<gene>
    <name evidence="2" type="ORF">LTRI10_LOCUS45937</name>
</gene>
<accession>A0AAV2G8W0</accession>
<evidence type="ECO:0000256" key="1">
    <source>
        <dbReference type="SAM" id="MobiDB-lite"/>
    </source>
</evidence>
<feature type="region of interest" description="Disordered" evidence="1">
    <location>
        <begin position="1"/>
        <end position="29"/>
    </location>
</feature>
<keyword evidence="3" id="KW-1185">Reference proteome</keyword>
<dbReference type="EMBL" id="OZ034821">
    <property type="protein sequence ID" value="CAL1406195.1"/>
    <property type="molecule type" value="Genomic_DNA"/>
</dbReference>